<dbReference type="Proteomes" id="UP001305779">
    <property type="component" value="Unassembled WGS sequence"/>
</dbReference>
<comment type="caution">
    <text evidence="2">The sequence shown here is derived from an EMBL/GenBank/DDBJ whole genome shotgun (WGS) entry which is preliminary data.</text>
</comment>
<sequence>MPPKIFEPDPEFIEKSYLTEYRRYVNKSYGLSLQSYHDLHKWSVTKPNDFWMSLWKYLPIKASSQPRRAVDESLYIDQIPEFYEGSRLNYAENILSRTGSDIAVKALDEETLQHPEELSWDQLRERVRLFVDALRSSGIVKGDVICVIGGSTITSLALVISAAAIGAIVACFATDAGERVLLERIGQIHAV</sequence>
<dbReference type="SUPFAM" id="SSF56801">
    <property type="entry name" value="Acetyl-CoA synthetase-like"/>
    <property type="match status" value="1"/>
</dbReference>
<evidence type="ECO:0000313" key="2">
    <source>
        <dbReference type="EMBL" id="KAK4496523.1"/>
    </source>
</evidence>
<dbReference type="InterPro" id="IPR032387">
    <property type="entry name" value="ACAS_N"/>
</dbReference>
<dbReference type="InterPro" id="IPR042099">
    <property type="entry name" value="ANL_N_sf"/>
</dbReference>
<evidence type="ECO:0000313" key="3">
    <source>
        <dbReference type="Proteomes" id="UP001305779"/>
    </source>
</evidence>
<dbReference type="PANTHER" id="PTHR42921">
    <property type="entry name" value="ACETOACETYL-COA SYNTHETASE"/>
    <property type="match status" value="1"/>
</dbReference>
<proteinExistence type="predicted"/>
<dbReference type="Pfam" id="PF16177">
    <property type="entry name" value="ACAS_N"/>
    <property type="match status" value="1"/>
</dbReference>
<keyword evidence="3" id="KW-1185">Reference proteome</keyword>
<name>A0ABR0E5H4_ZASCE</name>
<gene>
    <name evidence="2" type="ORF">PRZ48_012503</name>
</gene>
<feature type="domain" description="Acetyl-coenzyme A synthetase N-terminal" evidence="1">
    <location>
        <begin position="36"/>
        <end position="93"/>
    </location>
</feature>
<dbReference type="EMBL" id="JAXOVC010000010">
    <property type="protein sequence ID" value="KAK4496523.1"/>
    <property type="molecule type" value="Genomic_DNA"/>
</dbReference>
<reference evidence="2 3" key="1">
    <citation type="journal article" date="2023" name="G3 (Bethesda)">
        <title>A chromosome-level genome assembly of Zasmidium syzygii isolated from banana leaves.</title>
        <authorList>
            <person name="van Westerhoven A.C."/>
            <person name="Mehrabi R."/>
            <person name="Talebi R."/>
            <person name="Steentjes M.B.F."/>
            <person name="Corcolon B."/>
            <person name="Chong P.A."/>
            <person name="Kema G.H.J."/>
            <person name="Seidl M.F."/>
        </authorList>
    </citation>
    <scope>NUCLEOTIDE SEQUENCE [LARGE SCALE GENOMIC DNA]</scope>
    <source>
        <strain evidence="2 3">P124</strain>
    </source>
</reference>
<organism evidence="2 3">
    <name type="scientific">Zasmidium cellare</name>
    <name type="common">Wine cellar mold</name>
    <name type="synonym">Racodium cellare</name>
    <dbReference type="NCBI Taxonomy" id="395010"/>
    <lineage>
        <taxon>Eukaryota</taxon>
        <taxon>Fungi</taxon>
        <taxon>Dikarya</taxon>
        <taxon>Ascomycota</taxon>
        <taxon>Pezizomycotina</taxon>
        <taxon>Dothideomycetes</taxon>
        <taxon>Dothideomycetidae</taxon>
        <taxon>Mycosphaerellales</taxon>
        <taxon>Mycosphaerellaceae</taxon>
        <taxon>Zasmidium</taxon>
    </lineage>
</organism>
<evidence type="ECO:0000259" key="1">
    <source>
        <dbReference type="Pfam" id="PF16177"/>
    </source>
</evidence>
<accession>A0ABR0E5H4</accession>
<dbReference type="Gene3D" id="3.40.50.12780">
    <property type="entry name" value="N-terminal domain of ligase-like"/>
    <property type="match status" value="1"/>
</dbReference>
<protein>
    <recommendedName>
        <fullName evidence="1">Acetyl-coenzyme A synthetase N-terminal domain-containing protein</fullName>
    </recommendedName>
</protein>
<dbReference type="PANTHER" id="PTHR42921:SF1">
    <property type="entry name" value="ACETOACETYL-COA SYNTHETASE"/>
    <property type="match status" value="1"/>
</dbReference>